<comment type="caution">
    <text evidence="2">The sequence shown here is derived from an EMBL/GenBank/DDBJ whole genome shotgun (WGS) entry which is preliminary data.</text>
</comment>
<dbReference type="AlphaFoldDB" id="A0A7W2LW80"/>
<evidence type="ECO:0000313" key="3">
    <source>
        <dbReference type="Proteomes" id="UP000577346"/>
    </source>
</evidence>
<evidence type="ECO:0000313" key="2">
    <source>
        <dbReference type="EMBL" id="MBA6148142.1"/>
    </source>
</evidence>
<feature type="region of interest" description="Disordered" evidence="1">
    <location>
        <begin position="185"/>
        <end position="206"/>
    </location>
</feature>
<reference evidence="2 3" key="1">
    <citation type="submission" date="2020-07" db="EMBL/GenBank/DDBJ databases">
        <title>Diversity of carbapenemase encoding genes among Pseudomonas putida group clinical isolates in a tertiary Brazilian hospital.</title>
        <authorList>
            <person name="Alberto-Lei F."/>
            <person name="Nodari C.S."/>
            <person name="Streling A.P."/>
            <person name="Paulino J.T."/>
            <person name="Bessa-Neto F.O."/>
            <person name="Cayo R."/>
            <person name="Gales A.C."/>
        </authorList>
    </citation>
    <scope>NUCLEOTIDE SEQUENCE [LARGE SCALE GENOMIC DNA]</scope>
    <source>
        <strain evidence="2 3">11213</strain>
    </source>
</reference>
<accession>A0A7W2LW80</accession>
<protein>
    <submittedName>
        <fullName evidence="2">Uncharacterized protein</fullName>
    </submittedName>
</protein>
<evidence type="ECO:0000256" key="1">
    <source>
        <dbReference type="SAM" id="MobiDB-lite"/>
    </source>
</evidence>
<sequence length="232" mass="25335">MIDEQMVSVPSTTPEGMVRSINALLDLDARGSLVPHGVGGLARDLLTKCAEVLSRPTEQHQGEPVARVEVGADRNACVTITDNDWLRELKDKAAHQIVPLYAHADPAEVERLRAVIEQQKNLIESLRADLVESLSIDASAEPSAPGDGVKDERDYAIEHAGYLADAADQVLADYQAYSLAQMLENEGGDDGDGEHAEAVDSARDELHDGLANLRSMTYEFRKRRPRSNPTQL</sequence>
<dbReference type="RefSeq" id="WP_182336584.1">
    <property type="nucleotide sequence ID" value="NZ_JACGDA010000020.1"/>
</dbReference>
<dbReference type="Proteomes" id="UP000577346">
    <property type="component" value="Unassembled WGS sequence"/>
</dbReference>
<name>A0A7W2LW80_9PSED</name>
<feature type="compositionally biased region" description="Basic and acidic residues" evidence="1">
    <location>
        <begin position="193"/>
        <end position="206"/>
    </location>
</feature>
<gene>
    <name evidence="2" type="ORF">H4C15_11565</name>
</gene>
<organism evidence="2 3">
    <name type="scientific">Pseudomonas juntendi</name>
    <dbReference type="NCBI Taxonomy" id="2666183"/>
    <lineage>
        <taxon>Bacteria</taxon>
        <taxon>Pseudomonadati</taxon>
        <taxon>Pseudomonadota</taxon>
        <taxon>Gammaproteobacteria</taxon>
        <taxon>Pseudomonadales</taxon>
        <taxon>Pseudomonadaceae</taxon>
        <taxon>Pseudomonas</taxon>
    </lineage>
</organism>
<proteinExistence type="predicted"/>
<dbReference type="EMBL" id="JACGDA010000020">
    <property type="protein sequence ID" value="MBA6148142.1"/>
    <property type="molecule type" value="Genomic_DNA"/>
</dbReference>